<name>A0ABT1QPG3_9GAMM</name>
<evidence type="ECO:0000313" key="3">
    <source>
        <dbReference type="Proteomes" id="UP001165498"/>
    </source>
</evidence>
<accession>A0ABT1QPG3</accession>
<feature type="signal peptide" evidence="1">
    <location>
        <begin position="1"/>
        <end position="19"/>
    </location>
</feature>
<keyword evidence="3" id="KW-1185">Reference proteome</keyword>
<dbReference type="Gene3D" id="2.60.40.1120">
    <property type="entry name" value="Carboxypeptidase-like, regulatory domain"/>
    <property type="match status" value="1"/>
</dbReference>
<dbReference type="InterPro" id="IPR008969">
    <property type="entry name" value="CarboxyPept-like_regulatory"/>
</dbReference>
<comment type="caution">
    <text evidence="2">The sequence shown here is derived from an EMBL/GenBank/DDBJ whole genome shotgun (WGS) entry which is preliminary data.</text>
</comment>
<organism evidence="2 3">
    <name type="scientific">Tahibacter harae</name>
    <dbReference type="NCBI Taxonomy" id="2963937"/>
    <lineage>
        <taxon>Bacteria</taxon>
        <taxon>Pseudomonadati</taxon>
        <taxon>Pseudomonadota</taxon>
        <taxon>Gammaproteobacteria</taxon>
        <taxon>Lysobacterales</taxon>
        <taxon>Rhodanobacteraceae</taxon>
        <taxon>Tahibacter</taxon>
    </lineage>
</organism>
<gene>
    <name evidence="2" type="ORF">NM961_05570</name>
</gene>
<dbReference type="RefSeq" id="WP_255912532.1">
    <property type="nucleotide sequence ID" value="NZ_JANFQO010000004.1"/>
</dbReference>
<protein>
    <submittedName>
        <fullName evidence="2">Carboxypeptidase regulatory-like domain-containing protein</fullName>
    </submittedName>
</protein>
<evidence type="ECO:0000256" key="1">
    <source>
        <dbReference type="SAM" id="SignalP"/>
    </source>
</evidence>
<dbReference type="Pfam" id="PF13620">
    <property type="entry name" value="CarboxypepD_reg"/>
    <property type="match status" value="1"/>
</dbReference>
<evidence type="ECO:0000313" key="2">
    <source>
        <dbReference type="EMBL" id="MCQ4164175.1"/>
    </source>
</evidence>
<feature type="chain" id="PRO_5047018386" evidence="1">
    <location>
        <begin position="20"/>
        <end position="583"/>
    </location>
</feature>
<reference evidence="2" key="1">
    <citation type="submission" date="2022-07" db="EMBL/GenBank/DDBJ databases">
        <title>Tahibacter sp., a new gammaproteobacterium isolated from the silt sample collected at pig farm.</title>
        <authorList>
            <person name="Chen H."/>
        </authorList>
    </citation>
    <scope>NUCLEOTIDE SEQUENCE</scope>
    <source>
        <strain evidence="2">P2K</strain>
    </source>
</reference>
<sequence length="583" mass="62135">MYRFLIPLLLAAAAAPVSAATIQGQVLDEATQQPLAGATVTLYTQPVSLGWETFLGSTQTDKNGRYVIERGFTGNVVAIASSQTHAARTQAGIPCNGISRCLYVSPGFAVGAGTLSTADFSLPHGVRLQIRARDADAQLPARNAQLFLSWAGAPGAAHHLSLTIRANETTGEFPLGILHPGNYQLRARGAQSDTPQLPLLDYYWPDLHCDNLQVACDALASTALALTPGQQSLQLDLRRGSFLRTRMISNGNGSNVRHFTQGHTADRFLSRNTVDELGRKYLGPLLPGTVRVLLRPLSGIDYTAVIYPGLPCTTASCDIAAGAPVEVGRTPGVYDLDTIRVDPLRSIRGRVVAAGSNAPIAGMRVSAGIMRYPIPPETGFFPTSTVLTDSNGYYNIEAMETYDFVLRTEQDGQPWIDLAWQDRPCDSSNLFCSLYTATYPTLYVPPGEHLSGIDFALQPGARLRGRVVFEGSGTPAAGYAVVPIPASNGKVGKPVFADENGAFTIDGLDSAGYYLFAAQPPRSDGFLHPSQHCQIGNTGGETNCNLNAGTLLTPPAGGLIDDVTIVIPVEDLIFRDRFSGNSG</sequence>
<dbReference type="EMBL" id="JANFQO010000004">
    <property type="protein sequence ID" value="MCQ4164175.1"/>
    <property type="molecule type" value="Genomic_DNA"/>
</dbReference>
<keyword evidence="1" id="KW-0732">Signal</keyword>
<dbReference type="Proteomes" id="UP001165498">
    <property type="component" value="Unassembled WGS sequence"/>
</dbReference>
<proteinExistence type="predicted"/>
<dbReference type="SUPFAM" id="SSF49464">
    <property type="entry name" value="Carboxypeptidase regulatory domain-like"/>
    <property type="match status" value="1"/>
</dbReference>